<dbReference type="InterPro" id="IPR012337">
    <property type="entry name" value="RNaseH-like_sf"/>
</dbReference>
<comment type="caution">
    <text evidence="2">The sequence shown here is derived from an EMBL/GenBank/DDBJ whole genome shotgun (WGS) entry which is preliminary data.</text>
</comment>
<reference evidence="2" key="1">
    <citation type="submission" date="2020-07" db="EMBL/GenBank/DDBJ databases">
        <title>Draft Genome Sequence of a Deep-Sea Yeast, Naganishia (Cryptococcus) liquefaciens strain N6.</title>
        <authorList>
            <person name="Han Y.W."/>
            <person name="Kajitani R."/>
            <person name="Morimoto H."/>
            <person name="Parhat M."/>
            <person name="Tsubouchi H."/>
            <person name="Bakenova O."/>
            <person name="Ogata M."/>
            <person name="Argunhan B."/>
            <person name="Aoki R."/>
            <person name="Kajiwara S."/>
            <person name="Itoh T."/>
            <person name="Iwasaki H."/>
        </authorList>
    </citation>
    <scope>NUCLEOTIDE SEQUENCE</scope>
    <source>
        <strain evidence="2">N6</strain>
    </source>
</reference>
<dbReference type="SUPFAM" id="SSF53098">
    <property type="entry name" value="Ribonuclease H-like"/>
    <property type="match status" value="1"/>
</dbReference>
<dbReference type="GO" id="GO:0003676">
    <property type="term" value="F:nucleic acid binding"/>
    <property type="evidence" value="ECO:0007669"/>
    <property type="project" value="InterPro"/>
</dbReference>
<evidence type="ECO:0000256" key="1">
    <source>
        <dbReference type="SAM" id="MobiDB-lite"/>
    </source>
</evidence>
<accession>A0A8H3TUK6</accession>
<proteinExistence type="predicted"/>
<sequence>MRRIKYCGFSRVAPGFVRKRHVAAILPPAKVSVGTQTSEAKTSLCEPLDSLTRKEQVDLQRFAVELNTAYQAGEISEQLVVRALEVIRPIVRPLRKERKRQNGQKQSRHASIPGSPHNQSETPRQRNSAPTNSRHMATQLHPRSSVPPLGCPVPLPLEKKHSETLLTLLCCTRMQSTPETLPEPPKSAGLHSTWTRESLLRLQEELYDILLVRGTLTYWLYFTRVQFKKGQLNSVIDAIAGIRNVPKDQLDIACRHGKTRMKPVIDNGLERYVLFKYQKNWDVHHQDLPQFPAAVSLQRQPLFSWESIFGGLSFPKQVYERKAYEAQARIISYTLKRSTGSELEWIPQPRPISVKANPSEASKVEAMQYTDMPSALSAQQRGNVGFSTSAHQSSALLAGESRVDTLSASRIDSSPTEASVSPGLLYTCAHLRGQKIPLDLLTQTSLSWSDPPCMSSTEASQNSAKVVYSCPPKIEWSSKYHQSEQKEHHDKVEQEIYERFLAFVSSELSAPTFGSIQPQAPPPEEEPKDRPQHSFKTHTEIFAVRSPQGKDAELANAIWRSHWDNQKTLMISTDGSSKSKDLGSIGVHIGTSVPLELKGALPSEWAAQGSYAAEWFAVCYALWLGIELLEPRNALSNISSARRTLVICTDSAGIVQAITRPLRNQDKIMPGCAKSWCTLVLLCRHLIARLVSEKRNVRFTWMGRMTTIGLIRAHELADEVYGKIFIPRITSFSAQQKPKLQHGVVNQHPAYRPVGWFCI</sequence>
<evidence type="ECO:0000313" key="3">
    <source>
        <dbReference type="Proteomes" id="UP000620104"/>
    </source>
</evidence>
<dbReference type="Proteomes" id="UP000620104">
    <property type="component" value="Unassembled WGS sequence"/>
</dbReference>
<evidence type="ECO:0008006" key="4">
    <source>
        <dbReference type="Google" id="ProtNLM"/>
    </source>
</evidence>
<evidence type="ECO:0000313" key="2">
    <source>
        <dbReference type="EMBL" id="GHJ87216.1"/>
    </source>
</evidence>
<dbReference type="EMBL" id="BLZA01000021">
    <property type="protein sequence ID" value="GHJ87216.1"/>
    <property type="molecule type" value="Genomic_DNA"/>
</dbReference>
<dbReference type="Gene3D" id="3.30.420.10">
    <property type="entry name" value="Ribonuclease H-like superfamily/Ribonuclease H"/>
    <property type="match status" value="1"/>
</dbReference>
<gene>
    <name evidence="2" type="ORF">NliqN6_3618</name>
</gene>
<dbReference type="OrthoDB" id="2591234at2759"/>
<feature type="compositionally biased region" description="Polar residues" evidence="1">
    <location>
        <begin position="116"/>
        <end position="136"/>
    </location>
</feature>
<dbReference type="InterPro" id="IPR036397">
    <property type="entry name" value="RNaseH_sf"/>
</dbReference>
<feature type="region of interest" description="Disordered" evidence="1">
    <location>
        <begin position="512"/>
        <end position="533"/>
    </location>
</feature>
<dbReference type="AlphaFoldDB" id="A0A8H3TUK6"/>
<protein>
    <recommendedName>
        <fullName evidence="4">RNase H type-1 domain-containing protein</fullName>
    </recommendedName>
</protein>
<feature type="compositionally biased region" description="Basic residues" evidence="1">
    <location>
        <begin position="95"/>
        <end position="108"/>
    </location>
</feature>
<feature type="region of interest" description="Disordered" evidence="1">
    <location>
        <begin position="95"/>
        <end position="148"/>
    </location>
</feature>
<name>A0A8H3TUK6_9TREE</name>
<organism evidence="2 3">
    <name type="scientific">Naganishia liquefaciens</name>
    <dbReference type="NCBI Taxonomy" id="104408"/>
    <lineage>
        <taxon>Eukaryota</taxon>
        <taxon>Fungi</taxon>
        <taxon>Dikarya</taxon>
        <taxon>Basidiomycota</taxon>
        <taxon>Agaricomycotina</taxon>
        <taxon>Tremellomycetes</taxon>
        <taxon>Filobasidiales</taxon>
        <taxon>Filobasidiaceae</taxon>
        <taxon>Naganishia</taxon>
    </lineage>
</organism>
<keyword evidence="3" id="KW-1185">Reference proteome</keyword>